<gene>
    <name evidence="4" type="ORF">ERW53_16325</name>
    <name evidence="3" type="ORF">ERW57_14705</name>
</gene>
<evidence type="ECO:0000313" key="5">
    <source>
        <dbReference type="Proteomes" id="UP000294063"/>
    </source>
</evidence>
<dbReference type="EMBL" id="SEZN01000035">
    <property type="protein sequence ID" value="RYU62249.1"/>
    <property type="molecule type" value="Genomic_DNA"/>
</dbReference>
<dbReference type="PANTHER" id="PTHR37296:SF1">
    <property type="entry name" value="CONSERVED VIRULENCE FACTOR B"/>
    <property type="match status" value="1"/>
</dbReference>
<dbReference type="InterPro" id="IPR036388">
    <property type="entry name" value="WH-like_DNA-bd_sf"/>
</dbReference>
<evidence type="ECO:0000256" key="1">
    <source>
        <dbReference type="PIRNR" id="PIRNR012524"/>
    </source>
</evidence>
<dbReference type="InterPro" id="IPR014464">
    <property type="entry name" value="CvfB_fam"/>
</dbReference>
<accession>A0A4Q5KT65</accession>
<dbReference type="Proteomes" id="UP000294063">
    <property type="component" value="Unassembled WGS sequence"/>
</dbReference>
<dbReference type="Pfam" id="PF13509">
    <property type="entry name" value="S1_2"/>
    <property type="match status" value="1"/>
</dbReference>
<dbReference type="InterPro" id="IPR003029">
    <property type="entry name" value="S1_domain"/>
</dbReference>
<feature type="domain" description="S1 motif" evidence="2">
    <location>
        <begin position="93"/>
        <end position="156"/>
    </location>
</feature>
<keyword evidence="6" id="KW-1185">Reference proteome</keyword>
<dbReference type="Gene3D" id="1.10.10.10">
    <property type="entry name" value="Winged helix-like DNA-binding domain superfamily/Winged helix DNA-binding domain"/>
    <property type="match status" value="1"/>
</dbReference>
<dbReference type="SMART" id="SM00316">
    <property type="entry name" value="S1"/>
    <property type="match status" value="3"/>
</dbReference>
<dbReference type="PIRSF" id="PIRSF012524">
    <property type="entry name" value="YitL_S1"/>
    <property type="match status" value="1"/>
</dbReference>
<evidence type="ECO:0000259" key="2">
    <source>
        <dbReference type="SMART" id="SM00316"/>
    </source>
</evidence>
<sequence>MVIHKASISEFRYNHRVFYLGIEVMIKIGQINKLEVTKIVDFGVFLDGDDYGSILLPSRFVPEGTEVGEALDVFIYLDSENEVVASTETPKAQVGQFGLMNVIGTNSIGAFVDWGIAKKDLLVPFSEQRGRLNEGQSILVYVYIDKASSRIVGTTRFNKWLDKTPANYEKGQQVDIIIAERTDLGYKAVVNGEHWGLIFHSDVFGKLFIGKQLKAFISDMREDGKISLSLQRPGVARMDDLSEKVLATLEKKDGFLPLSDKSSPEDIFAEFRTSKGTFKKTIGGLYKAGKITITKEGINLVK</sequence>
<dbReference type="Proteomes" id="UP000294166">
    <property type="component" value="Unassembled WGS sequence"/>
</dbReference>
<evidence type="ECO:0000313" key="6">
    <source>
        <dbReference type="Proteomes" id="UP000294166"/>
    </source>
</evidence>
<proteinExistence type="inferred from homology"/>
<feature type="domain" description="S1 motif" evidence="2">
    <location>
        <begin position="169"/>
        <end position="231"/>
    </location>
</feature>
<dbReference type="InterPro" id="IPR040764">
    <property type="entry name" value="CvfB_WH"/>
</dbReference>
<evidence type="ECO:0000313" key="4">
    <source>
        <dbReference type="EMBL" id="RYU62249.1"/>
    </source>
</evidence>
<reference evidence="5 6" key="1">
    <citation type="submission" date="2019-02" db="EMBL/GenBank/DDBJ databases">
        <title>Genome sequences of Aliivibrio finisterrensis strains from farmed Atlantic salmon.</title>
        <authorList>
            <person name="Bowman J.P."/>
        </authorList>
    </citation>
    <scope>NUCLEOTIDE SEQUENCE [LARGE SCALE GENOMIC DNA]</scope>
    <source>
        <strain evidence="4 6">A21</strain>
        <strain evidence="3 5">A46</strain>
    </source>
</reference>
<organism evidence="3 5">
    <name type="scientific">Aliivibrio finisterrensis</name>
    <dbReference type="NCBI Taxonomy" id="511998"/>
    <lineage>
        <taxon>Bacteria</taxon>
        <taxon>Pseudomonadati</taxon>
        <taxon>Pseudomonadota</taxon>
        <taxon>Gammaproteobacteria</taxon>
        <taxon>Vibrionales</taxon>
        <taxon>Vibrionaceae</taxon>
        <taxon>Aliivibrio</taxon>
    </lineage>
</organism>
<dbReference type="Pfam" id="PF17783">
    <property type="entry name" value="WHD_CvfB"/>
    <property type="match status" value="1"/>
</dbReference>
<dbReference type="InterPro" id="IPR012340">
    <property type="entry name" value="NA-bd_OB-fold"/>
</dbReference>
<name>A0A4Q5KT65_9GAMM</name>
<dbReference type="Gene3D" id="2.40.50.140">
    <property type="entry name" value="Nucleic acid-binding proteins"/>
    <property type="match status" value="1"/>
</dbReference>
<comment type="similarity">
    <text evidence="1">Belongs to the CvfB family.</text>
</comment>
<comment type="caution">
    <text evidence="3">The sequence shown here is derived from an EMBL/GenBank/DDBJ whole genome shotgun (WGS) entry which is preliminary data.</text>
</comment>
<dbReference type="AlphaFoldDB" id="A0A4Q5KT65"/>
<dbReference type="InterPro" id="IPR039566">
    <property type="entry name" value="CvfB_S1_st"/>
</dbReference>
<protein>
    <submittedName>
        <fullName evidence="3">GntR family transcriptional regulator</fullName>
    </submittedName>
</protein>
<evidence type="ECO:0000313" key="3">
    <source>
        <dbReference type="EMBL" id="RYU49639.1"/>
    </source>
</evidence>
<feature type="domain" description="S1 motif" evidence="2">
    <location>
        <begin position="27"/>
        <end position="88"/>
    </location>
</feature>
<dbReference type="GO" id="GO:0003676">
    <property type="term" value="F:nucleic acid binding"/>
    <property type="evidence" value="ECO:0007669"/>
    <property type="project" value="InterPro"/>
</dbReference>
<dbReference type="EMBL" id="SEZK01000029">
    <property type="protein sequence ID" value="RYU49639.1"/>
    <property type="molecule type" value="Genomic_DNA"/>
</dbReference>
<dbReference type="PANTHER" id="PTHR37296">
    <property type="entry name" value="CONSERVED VIRULENCE FACTOR B"/>
    <property type="match status" value="1"/>
</dbReference>